<dbReference type="Gene3D" id="3.40.50.1860">
    <property type="match status" value="2"/>
</dbReference>
<accession>A0A1H8BAQ9</accession>
<evidence type="ECO:0000313" key="3">
    <source>
        <dbReference type="EMBL" id="SEM79184.1"/>
    </source>
</evidence>
<dbReference type="SUPFAM" id="SSF53681">
    <property type="entry name" value="Aspartate/glutamate racemase"/>
    <property type="match status" value="2"/>
</dbReference>
<protein>
    <submittedName>
        <fullName evidence="3">Aspartate racemase</fullName>
    </submittedName>
</protein>
<dbReference type="Pfam" id="PF01177">
    <property type="entry name" value="Asp_Glu_race"/>
    <property type="match status" value="1"/>
</dbReference>
<dbReference type="AlphaFoldDB" id="A0A1H8BAQ9"/>
<evidence type="ECO:0000256" key="1">
    <source>
        <dbReference type="ARBA" id="ARBA00007847"/>
    </source>
</evidence>
<dbReference type="OrthoDB" id="9803739at2"/>
<comment type="similarity">
    <text evidence="1">Belongs to the aspartate/glutamate racemases family.</text>
</comment>
<dbReference type="NCBIfam" id="TIGR00035">
    <property type="entry name" value="asp_race"/>
    <property type="match status" value="1"/>
</dbReference>
<sequence length="230" mass="25370">MKTIGLIGGMSWESTVGYYQIINRTIKEQLGGLHSAKCILFSVDFDEIEQCQASGNWEKSAHILMQAAQSLEKAGADFIVICTNTMHKVADKIQSSVSIPLLHIAEVTARELIKSGITRVALLGTKYTMEQEFYKSKLVVQHIDVLIPDDHDREFINDTIYHQLCVGIISKESKTGFLKIVDKLAEQGAQGVILGCTEIGMLIQNGDTPTPLFDTTEIHAKSAALYALEN</sequence>
<evidence type="ECO:0000256" key="2">
    <source>
        <dbReference type="ARBA" id="ARBA00023235"/>
    </source>
</evidence>
<dbReference type="PANTHER" id="PTHR21198">
    <property type="entry name" value="GLUTAMATE RACEMASE"/>
    <property type="match status" value="1"/>
</dbReference>
<keyword evidence="2" id="KW-0413">Isomerase</keyword>
<reference evidence="3 4" key="1">
    <citation type="submission" date="2016-10" db="EMBL/GenBank/DDBJ databases">
        <authorList>
            <person name="de Groot N.N."/>
        </authorList>
    </citation>
    <scope>NUCLEOTIDE SEQUENCE [LARGE SCALE GENOMIC DNA]</scope>
    <source>
        <strain evidence="3 4">CGMCC 1.5070</strain>
    </source>
</reference>
<keyword evidence="4" id="KW-1185">Reference proteome</keyword>
<dbReference type="PROSITE" id="PS00923">
    <property type="entry name" value="ASP_GLU_RACEMASE_1"/>
    <property type="match status" value="1"/>
</dbReference>
<dbReference type="STRING" id="474960.SAMN05216180_1775"/>
<dbReference type="InterPro" id="IPR015942">
    <property type="entry name" value="Asp/Glu/hydantoin_racemase"/>
</dbReference>
<dbReference type="InterPro" id="IPR004380">
    <property type="entry name" value="Asp_race"/>
</dbReference>
<organism evidence="3 4">
    <name type="scientific">Hydrogenoanaerobacterium saccharovorans</name>
    <dbReference type="NCBI Taxonomy" id="474960"/>
    <lineage>
        <taxon>Bacteria</taxon>
        <taxon>Bacillati</taxon>
        <taxon>Bacillota</taxon>
        <taxon>Clostridia</taxon>
        <taxon>Eubacteriales</taxon>
        <taxon>Oscillospiraceae</taxon>
        <taxon>Hydrogenoanaerobacterium</taxon>
    </lineage>
</organism>
<dbReference type="Proteomes" id="UP000199158">
    <property type="component" value="Unassembled WGS sequence"/>
</dbReference>
<dbReference type="InterPro" id="IPR018187">
    <property type="entry name" value="Asp/Glu_racemase_AS_1"/>
</dbReference>
<name>A0A1H8BAQ9_9FIRM</name>
<dbReference type="InterPro" id="IPR001920">
    <property type="entry name" value="Asp/Glu_race"/>
</dbReference>
<dbReference type="GO" id="GO:0047661">
    <property type="term" value="F:amino-acid racemase activity"/>
    <property type="evidence" value="ECO:0007669"/>
    <property type="project" value="InterPro"/>
</dbReference>
<dbReference type="PANTHER" id="PTHR21198:SF7">
    <property type="entry name" value="ASPARTATE-GLUTAMATE RACEMASE FAMILY"/>
    <property type="match status" value="1"/>
</dbReference>
<evidence type="ECO:0000313" key="4">
    <source>
        <dbReference type="Proteomes" id="UP000199158"/>
    </source>
</evidence>
<gene>
    <name evidence="3" type="ORF">SAMN05216180_1775</name>
</gene>
<proteinExistence type="inferred from homology"/>
<dbReference type="EMBL" id="FOCG01000001">
    <property type="protein sequence ID" value="SEM79184.1"/>
    <property type="molecule type" value="Genomic_DNA"/>
</dbReference>
<dbReference type="RefSeq" id="WP_092753677.1">
    <property type="nucleotide sequence ID" value="NZ_FOCG01000001.1"/>
</dbReference>